<dbReference type="EMBL" id="CP098611">
    <property type="protein sequence ID" value="USR92107.1"/>
    <property type="molecule type" value="Genomic_DNA"/>
</dbReference>
<evidence type="ECO:0000256" key="1">
    <source>
        <dbReference type="SAM" id="Phobius"/>
    </source>
</evidence>
<accession>A0ABY5ATF4</accession>
<dbReference type="RefSeq" id="WP_252664182.1">
    <property type="nucleotide sequence ID" value="NZ_CP098611.1"/>
</dbReference>
<organism evidence="2 3">
    <name type="scientific">Phormidium yuhuli AB48</name>
    <dbReference type="NCBI Taxonomy" id="2940671"/>
    <lineage>
        <taxon>Bacteria</taxon>
        <taxon>Bacillati</taxon>
        <taxon>Cyanobacteriota</taxon>
        <taxon>Cyanophyceae</taxon>
        <taxon>Oscillatoriophycideae</taxon>
        <taxon>Oscillatoriales</taxon>
        <taxon>Oscillatoriaceae</taxon>
        <taxon>Phormidium</taxon>
        <taxon>Phormidium yuhuli</taxon>
    </lineage>
</organism>
<gene>
    <name evidence="2" type="ORF">NEA10_05125</name>
</gene>
<keyword evidence="1" id="KW-0472">Membrane</keyword>
<proteinExistence type="predicted"/>
<evidence type="ECO:0000313" key="2">
    <source>
        <dbReference type="EMBL" id="USR92107.1"/>
    </source>
</evidence>
<reference evidence="2" key="1">
    <citation type="submission" date="2022-06" db="EMBL/GenBank/DDBJ databases">
        <title>Genome sequence of Phormidium yuhuli AB48 isolated from an industrial photobioreactor environment.</title>
        <authorList>
            <person name="Qiu Y."/>
            <person name="Noonan A.J.C."/>
            <person name="Dofher K."/>
            <person name="Koch M."/>
            <person name="Kieft B."/>
            <person name="Lin X."/>
            <person name="Ziels R.M."/>
            <person name="Hallam S.J."/>
        </authorList>
    </citation>
    <scope>NUCLEOTIDE SEQUENCE</scope>
    <source>
        <strain evidence="2">AB48</strain>
    </source>
</reference>
<protein>
    <submittedName>
        <fullName evidence="2">Uncharacterized protein</fullName>
    </submittedName>
</protein>
<keyword evidence="1" id="KW-1133">Transmembrane helix</keyword>
<evidence type="ECO:0000313" key="3">
    <source>
        <dbReference type="Proteomes" id="UP001056708"/>
    </source>
</evidence>
<sequence length="87" mass="9887">MMMICPYKEMTQLHSLPCTRESRGGWVYCSFCGQKTRPEIPLTVMDGLIGFWVIFLIVILLTSSLESRPRFREPITSPQSLNSSSGE</sequence>
<keyword evidence="1" id="KW-0812">Transmembrane</keyword>
<feature type="transmembrane region" description="Helical" evidence="1">
    <location>
        <begin position="47"/>
        <end position="65"/>
    </location>
</feature>
<name>A0ABY5ATF4_9CYAN</name>
<keyword evidence="3" id="KW-1185">Reference proteome</keyword>
<dbReference type="Proteomes" id="UP001056708">
    <property type="component" value="Chromosome"/>
</dbReference>